<keyword evidence="7 8" id="KW-0472">Membrane</keyword>
<evidence type="ECO:0000256" key="2">
    <source>
        <dbReference type="ARBA" id="ARBA00022448"/>
    </source>
</evidence>
<comment type="caution">
    <text evidence="10">The sequence shown here is derived from an EMBL/GenBank/DDBJ whole genome shotgun (WGS) entry which is preliminary data.</text>
</comment>
<feature type="domain" description="Yip1" evidence="9">
    <location>
        <begin position="370"/>
        <end position="554"/>
    </location>
</feature>
<dbReference type="CDD" id="cd06579">
    <property type="entry name" value="TM_PBP1_transp_AraH_like"/>
    <property type="match status" value="1"/>
</dbReference>
<dbReference type="PANTHER" id="PTHR32196:SF29">
    <property type="entry name" value="AUTOINDUCER 2 IMPORT SYSTEM PERMEASE PROTEIN LSRC"/>
    <property type="match status" value="1"/>
</dbReference>
<keyword evidence="6 8" id="KW-1133">Transmembrane helix</keyword>
<protein>
    <submittedName>
        <fullName evidence="10">ABC transporter integral membrane protein</fullName>
    </submittedName>
</protein>
<evidence type="ECO:0000256" key="4">
    <source>
        <dbReference type="ARBA" id="ARBA00022519"/>
    </source>
</evidence>
<accession>M0D7Z6</accession>
<dbReference type="STRING" id="797114.C475_01052"/>
<evidence type="ECO:0000313" key="10">
    <source>
        <dbReference type="EMBL" id="ELZ30279.1"/>
    </source>
</evidence>
<feature type="transmembrane region" description="Helical" evidence="8">
    <location>
        <begin position="55"/>
        <end position="74"/>
    </location>
</feature>
<feature type="transmembrane region" description="Helical" evidence="8">
    <location>
        <begin position="475"/>
        <end position="504"/>
    </location>
</feature>
<dbReference type="OrthoDB" id="30958at2157"/>
<keyword evidence="4" id="KW-0997">Cell inner membrane</keyword>
<keyword evidence="11" id="KW-1185">Reference proteome</keyword>
<feature type="transmembrane region" description="Helical" evidence="8">
    <location>
        <begin position="25"/>
        <end position="43"/>
    </location>
</feature>
<feature type="transmembrane region" description="Helical" evidence="8">
    <location>
        <begin position="307"/>
        <end position="326"/>
    </location>
</feature>
<dbReference type="GO" id="GO:0022857">
    <property type="term" value="F:transmembrane transporter activity"/>
    <property type="evidence" value="ECO:0007669"/>
    <property type="project" value="InterPro"/>
</dbReference>
<gene>
    <name evidence="10" type="ORF">C475_01052</name>
</gene>
<dbReference type="RefSeq" id="WP_006881864.1">
    <property type="nucleotide sequence ID" value="NZ_AOIU01000004.1"/>
</dbReference>
<evidence type="ECO:0000256" key="7">
    <source>
        <dbReference type="ARBA" id="ARBA00023136"/>
    </source>
</evidence>
<keyword evidence="5 8" id="KW-0812">Transmembrane</keyword>
<dbReference type="PATRIC" id="fig|797114.5.peg.208"/>
<comment type="subcellular location">
    <subcellularLocation>
        <location evidence="1">Cell membrane</location>
        <topology evidence="1">Multi-pass membrane protein</topology>
    </subcellularLocation>
</comment>
<feature type="transmembrane region" description="Helical" evidence="8">
    <location>
        <begin position="252"/>
        <end position="271"/>
    </location>
</feature>
<organism evidence="10 11">
    <name type="scientific">Halosimplex carlsbadense 2-9-1</name>
    <dbReference type="NCBI Taxonomy" id="797114"/>
    <lineage>
        <taxon>Archaea</taxon>
        <taxon>Methanobacteriati</taxon>
        <taxon>Methanobacteriota</taxon>
        <taxon>Stenosarchaea group</taxon>
        <taxon>Halobacteria</taxon>
        <taxon>Halobacteriales</taxon>
        <taxon>Haloarculaceae</taxon>
        <taxon>Halosimplex</taxon>
    </lineage>
</organism>
<keyword evidence="3" id="KW-1003">Cell membrane</keyword>
<keyword evidence="2" id="KW-0813">Transport</keyword>
<evidence type="ECO:0000256" key="1">
    <source>
        <dbReference type="ARBA" id="ARBA00004651"/>
    </source>
</evidence>
<dbReference type="GO" id="GO:0005886">
    <property type="term" value="C:plasma membrane"/>
    <property type="evidence" value="ECO:0007669"/>
    <property type="project" value="UniProtKB-SubCell"/>
</dbReference>
<dbReference type="EMBL" id="AOIU01000004">
    <property type="protein sequence ID" value="ELZ30279.1"/>
    <property type="molecule type" value="Genomic_DNA"/>
</dbReference>
<feature type="transmembrane region" description="Helical" evidence="8">
    <location>
        <begin position="203"/>
        <end position="221"/>
    </location>
</feature>
<feature type="transmembrane region" description="Helical" evidence="8">
    <location>
        <begin position="332"/>
        <end position="352"/>
    </location>
</feature>
<dbReference type="eggNOG" id="arCOG00263">
    <property type="taxonomic scope" value="Archaea"/>
</dbReference>
<feature type="transmembrane region" description="Helical" evidence="8">
    <location>
        <begin position="541"/>
        <end position="562"/>
    </location>
</feature>
<dbReference type="Proteomes" id="UP000011626">
    <property type="component" value="Unassembled WGS sequence"/>
</dbReference>
<name>M0D7Z6_9EURY</name>
<proteinExistence type="predicted"/>
<feature type="transmembrane region" description="Helical" evidence="8">
    <location>
        <begin position="444"/>
        <end position="463"/>
    </location>
</feature>
<evidence type="ECO:0000256" key="8">
    <source>
        <dbReference type="SAM" id="Phobius"/>
    </source>
</evidence>
<feature type="transmembrane region" description="Helical" evidence="8">
    <location>
        <begin position="392"/>
        <end position="413"/>
    </location>
</feature>
<evidence type="ECO:0000256" key="5">
    <source>
        <dbReference type="ARBA" id="ARBA00022692"/>
    </source>
</evidence>
<feature type="transmembrane region" description="Helical" evidence="8">
    <location>
        <begin position="106"/>
        <end position="127"/>
    </location>
</feature>
<evidence type="ECO:0000313" key="11">
    <source>
        <dbReference type="Proteomes" id="UP000011626"/>
    </source>
</evidence>
<dbReference type="Pfam" id="PF02653">
    <property type="entry name" value="BPD_transp_2"/>
    <property type="match status" value="1"/>
</dbReference>
<dbReference type="PANTHER" id="PTHR32196">
    <property type="entry name" value="ABC TRANSPORTER PERMEASE PROTEIN YPHD-RELATED-RELATED"/>
    <property type="match status" value="1"/>
</dbReference>
<reference evidence="10 11" key="1">
    <citation type="journal article" date="2014" name="PLoS Genet.">
        <title>Phylogenetically driven sequencing of extremely halophilic archaea reveals strategies for static and dynamic osmo-response.</title>
        <authorList>
            <person name="Becker E.A."/>
            <person name="Seitzer P.M."/>
            <person name="Tritt A."/>
            <person name="Larsen D."/>
            <person name="Krusor M."/>
            <person name="Yao A.I."/>
            <person name="Wu D."/>
            <person name="Madern D."/>
            <person name="Eisen J.A."/>
            <person name="Darling A.E."/>
            <person name="Facciotti M.T."/>
        </authorList>
    </citation>
    <scope>NUCLEOTIDE SEQUENCE [LARGE SCALE GENOMIC DNA]</scope>
    <source>
        <strain evidence="10 11">2-9-1</strain>
    </source>
</reference>
<feature type="transmembrane region" description="Helical" evidence="8">
    <location>
        <begin position="510"/>
        <end position="529"/>
    </location>
</feature>
<dbReference type="AlphaFoldDB" id="M0D7Z6"/>
<sequence>MATESTGVRGRVSSTAASVFDRREGSVLVGLIAIFLVGVYIDASRFLLLDNMARILRSAATTAIIGYGVALLMVTAEFDLSVGSMYGVAAGMGAILVGGDAFGFHPLFALAVILVFALIFGITQGLVVTKMELPSLIVTIGTLTLLRGVHRILLGGTTASASEVGLLKWLGGPIIIADLPFVNGPIRYQVPFLHDQVHSFGQFSILIVWIFVLLGLFHYILNYTRFGRHARATGDNIESVETTGVDPEMVKLGCFGLCSLTAAFAGLAFLGRFGSVSSGSGDGLALVVIAAVVLGGTKLTGGEGSMVGVLFGALVLATANNVLALAGLNVSGWQGVITGGFIIAAIGLDVILKGFSYDLLESWYATPMRNLLASPREFFATNAEQKTTDDTFGFLMLTVGVAAVATNVLAWILGTEAVSGALGLPVEDFKLFLLGGWPETVAQIYFFLMLMTLLAAAAVAVATQYFDSRGDYEDALVAVCYGMAAAPLFAVPTVLLGFGIFFVVSPMVSALLAAVPVVLLIGWTMAAGVTETHDLSRGRAFAVVGAVYLVWVVAAGVVALGLSTA</sequence>
<dbReference type="InterPro" id="IPR006977">
    <property type="entry name" value="Yip1_dom"/>
</dbReference>
<evidence type="ECO:0000259" key="9">
    <source>
        <dbReference type="Pfam" id="PF04893"/>
    </source>
</evidence>
<dbReference type="Pfam" id="PF04893">
    <property type="entry name" value="Yip1"/>
    <property type="match status" value="1"/>
</dbReference>
<feature type="transmembrane region" description="Helical" evidence="8">
    <location>
        <begin position="80"/>
        <end position="99"/>
    </location>
</feature>
<feature type="transmembrane region" description="Helical" evidence="8">
    <location>
        <begin position="283"/>
        <end position="300"/>
    </location>
</feature>
<evidence type="ECO:0000256" key="6">
    <source>
        <dbReference type="ARBA" id="ARBA00022989"/>
    </source>
</evidence>
<evidence type="ECO:0000256" key="3">
    <source>
        <dbReference type="ARBA" id="ARBA00022475"/>
    </source>
</evidence>
<dbReference type="InterPro" id="IPR001851">
    <property type="entry name" value="ABC_transp_permease"/>
</dbReference>